<dbReference type="GO" id="GO:0005829">
    <property type="term" value="C:cytosol"/>
    <property type="evidence" value="ECO:0007669"/>
    <property type="project" value="TreeGrafter"/>
</dbReference>
<dbReference type="Gene3D" id="3.40.50.300">
    <property type="entry name" value="P-loop containing nucleotide triphosphate hydrolases"/>
    <property type="match status" value="1"/>
</dbReference>
<dbReference type="PANTHER" id="PTHR30473:SF2">
    <property type="entry name" value="PIN DOMAIN-CONTAINING PROTEIN"/>
    <property type="match status" value="1"/>
</dbReference>
<feature type="domain" description="PIN" evidence="5">
    <location>
        <begin position="27"/>
        <end position="156"/>
    </location>
</feature>
<dbReference type="InterPro" id="IPR003714">
    <property type="entry name" value="PhoH"/>
</dbReference>
<evidence type="ECO:0000256" key="4">
    <source>
        <dbReference type="ARBA" id="ARBA00046345"/>
    </source>
</evidence>
<evidence type="ECO:0000313" key="6">
    <source>
        <dbReference type="EMBL" id="SHH37831.1"/>
    </source>
</evidence>
<keyword evidence="3" id="KW-0067">ATP-binding</keyword>
<protein>
    <submittedName>
        <fullName evidence="6">PhoH-like ATPase</fullName>
    </submittedName>
</protein>
<dbReference type="SUPFAM" id="SSF88723">
    <property type="entry name" value="PIN domain-like"/>
    <property type="match status" value="1"/>
</dbReference>
<name>A0A1M5SH63_9BACT</name>
<reference evidence="6 7" key="1">
    <citation type="submission" date="2016-11" db="EMBL/GenBank/DDBJ databases">
        <authorList>
            <person name="Jaros S."/>
            <person name="Januszkiewicz K."/>
            <person name="Wedrychowicz H."/>
        </authorList>
    </citation>
    <scope>NUCLEOTIDE SEQUENCE [LARGE SCALE GENOMIC DNA]</scope>
    <source>
        <strain evidence="6 7">DSM 9705</strain>
    </source>
</reference>
<dbReference type="CDD" id="cd09883">
    <property type="entry name" value="PIN_VapC_PhoHL-ATPase"/>
    <property type="match status" value="1"/>
</dbReference>
<organism evidence="6 7">
    <name type="scientific">Desulfofustis glycolicus DSM 9705</name>
    <dbReference type="NCBI Taxonomy" id="1121409"/>
    <lineage>
        <taxon>Bacteria</taxon>
        <taxon>Pseudomonadati</taxon>
        <taxon>Thermodesulfobacteriota</taxon>
        <taxon>Desulfobulbia</taxon>
        <taxon>Desulfobulbales</taxon>
        <taxon>Desulfocapsaceae</taxon>
        <taxon>Desulfofustis</taxon>
    </lineage>
</organism>
<dbReference type="PANTHER" id="PTHR30473">
    <property type="entry name" value="PROTEIN PHOH"/>
    <property type="match status" value="1"/>
</dbReference>
<proteinExistence type="inferred from homology"/>
<evidence type="ECO:0000256" key="1">
    <source>
        <dbReference type="ARBA" id="ARBA00010393"/>
    </source>
</evidence>
<dbReference type="InterPro" id="IPR029060">
    <property type="entry name" value="PIN-like_dom_sf"/>
</dbReference>
<dbReference type="Proteomes" id="UP000184139">
    <property type="component" value="Unassembled WGS sequence"/>
</dbReference>
<gene>
    <name evidence="6" type="ORF">SAMN02745124_00350</name>
</gene>
<dbReference type="Pfam" id="PF13638">
    <property type="entry name" value="PIN_4"/>
    <property type="match status" value="1"/>
</dbReference>
<dbReference type="InterPro" id="IPR002716">
    <property type="entry name" value="PIN_dom"/>
</dbReference>
<sequence length="467" mass="52788">MREVISAKSPTISHHRYGQPIMPKRKKVFVIDTNVILHDSTCIHHFDEHDIIIPITVLEELDQFKKGSQIINYHAREFVRELDALSTDRLFNGGIRIGAGKGTISIRLEMDPHPDLLPFFPNTDKQDHRILNIAYHIARQQTKPVILVSKDVNLRMKARSIKLMAEDYTTDHVRDPAHLYSGCRYEENVTTRLIEKLYEAGGELGLDDYVAEPPLRPNEFLVLRNGKKSALAICAMNGFDGSFALKRVNKESIYGITPRNAEQSFAVSALLNRDIKLVTITGKAGTGKTLLALAAALETRTHYRQILLTRPVMPLSNKDIGYLPGDIQSKIKPYMQPLYDNLGVIRGQFPEKSEMFQRLQKMLDEEKLAIEPLAYIRGRSLVKMYMIVDEAQNLTPHEVKTIITRAGEGTKIVFTGDINQIDHPYLGIRSNGLSNLIDKMQGQALYAHIDLRKGERSELADLASDIL</sequence>
<dbReference type="STRING" id="1121409.SAMN02745124_00350"/>
<dbReference type="SUPFAM" id="SSF52540">
    <property type="entry name" value="P-loop containing nucleoside triphosphate hydrolases"/>
    <property type="match status" value="1"/>
</dbReference>
<dbReference type="Pfam" id="PF02562">
    <property type="entry name" value="PhoH"/>
    <property type="match status" value="1"/>
</dbReference>
<evidence type="ECO:0000256" key="2">
    <source>
        <dbReference type="ARBA" id="ARBA00022741"/>
    </source>
</evidence>
<dbReference type="AlphaFoldDB" id="A0A1M5SH63"/>
<dbReference type="SMART" id="SM00670">
    <property type="entry name" value="PINc"/>
    <property type="match status" value="1"/>
</dbReference>
<keyword evidence="2" id="KW-0547">Nucleotide-binding</keyword>
<evidence type="ECO:0000313" key="7">
    <source>
        <dbReference type="Proteomes" id="UP000184139"/>
    </source>
</evidence>
<dbReference type="Gene3D" id="3.40.50.1010">
    <property type="entry name" value="5'-nuclease"/>
    <property type="match status" value="1"/>
</dbReference>
<dbReference type="EMBL" id="FQXS01000001">
    <property type="protein sequence ID" value="SHH37831.1"/>
    <property type="molecule type" value="Genomic_DNA"/>
</dbReference>
<evidence type="ECO:0000256" key="3">
    <source>
        <dbReference type="ARBA" id="ARBA00022840"/>
    </source>
</evidence>
<keyword evidence="7" id="KW-1185">Reference proteome</keyword>
<comment type="similarity">
    <text evidence="4">In the N-terminal section; belongs to the PINc/VapC protein family.</text>
</comment>
<dbReference type="GO" id="GO:0005524">
    <property type="term" value="F:ATP binding"/>
    <property type="evidence" value="ECO:0007669"/>
    <property type="project" value="UniProtKB-KW"/>
</dbReference>
<dbReference type="InterPro" id="IPR027417">
    <property type="entry name" value="P-loop_NTPase"/>
</dbReference>
<evidence type="ECO:0000259" key="5">
    <source>
        <dbReference type="SMART" id="SM00670"/>
    </source>
</evidence>
<accession>A0A1M5SH63</accession>
<dbReference type="InterPro" id="IPR051451">
    <property type="entry name" value="PhoH2-like"/>
</dbReference>
<comment type="similarity">
    <text evidence="1">Belongs to the PhoH family.</text>
</comment>
<dbReference type="FunFam" id="3.40.50.300:FF:000013">
    <property type="entry name" value="PhoH family ATPase"/>
    <property type="match status" value="1"/>
</dbReference>